<reference evidence="1" key="1">
    <citation type="submission" date="2021-01" db="EMBL/GenBank/DDBJ databases">
        <title>Adiantum capillus-veneris genome.</title>
        <authorList>
            <person name="Fang Y."/>
            <person name="Liao Q."/>
        </authorList>
    </citation>
    <scope>NUCLEOTIDE SEQUENCE</scope>
    <source>
        <strain evidence="1">H3</strain>
        <tissue evidence="1">Leaf</tissue>
    </source>
</reference>
<dbReference type="EMBL" id="JABFUD020000016">
    <property type="protein sequence ID" value="KAI5067905.1"/>
    <property type="molecule type" value="Genomic_DNA"/>
</dbReference>
<keyword evidence="2" id="KW-1185">Reference proteome</keyword>
<dbReference type="AlphaFoldDB" id="A0A9D4UHH2"/>
<dbReference type="Proteomes" id="UP000886520">
    <property type="component" value="Chromosome 16"/>
</dbReference>
<comment type="caution">
    <text evidence="1">The sequence shown here is derived from an EMBL/GenBank/DDBJ whole genome shotgun (WGS) entry which is preliminary data.</text>
</comment>
<protein>
    <submittedName>
        <fullName evidence="1">Uncharacterized protein</fullName>
    </submittedName>
</protein>
<organism evidence="1 2">
    <name type="scientific">Adiantum capillus-veneris</name>
    <name type="common">Maidenhair fern</name>
    <dbReference type="NCBI Taxonomy" id="13818"/>
    <lineage>
        <taxon>Eukaryota</taxon>
        <taxon>Viridiplantae</taxon>
        <taxon>Streptophyta</taxon>
        <taxon>Embryophyta</taxon>
        <taxon>Tracheophyta</taxon>
        <taxon>Polypodiopsida</taxon>
        <taxon>Polypodiidae</taxon>
        <taxon>Polypodiales</taxon>
        <taxon>Pteridineae</taxon>
        <taxon>Pteridaceae</taxon>
        <taxon>Vittarioideae</taxon>
        <taxon>Adiantum</taxon>
    </lineage>
</organism>
<accession>A0A9D4UHH2</accession>
<name>A0A9D4UHH2_ADICA</name>
<dbReference type="OrthoDB" id="2009287at2759"/>
<sequence>MQNGMTQDDIEYCDLEVVSCFKEVHKSPNEDNNFCDNNALRCHTYACELVDEMYFKVLGSCLEGMQVDMQPPTPTNEWKGYNDEMEKELASIFVKHADFCEIEVQRYLKEDLMVEKKCEENMAYMHTTCDEDPLHHGICSQEGPVEEDLMYLLDESLDGFHSTYNKGFERYQSCHELGQQEHEDMELMALSDNALEEFQAPYDRGFEKYNEICDLQQEEGFMR</sequence>
<evidence type="ECO:0000313" key="2">
    <source>
        <dbReference type="Proteomes" id="UP000886520"/>
    </source>
</evidence>
<evidence type="ECO:0000313" key="1">
    <source>
        <dbReference type="EMBL" id="KAI5067905.1"/>
    </source>
</evidence>
<proteinExistence type="predicted"/>
<gene>
    <name evidence="1" type="ORF">GOP47_0016250</name>
</gene>